<reference evidence="2 3" key="1">
    <citation type="submission" date="2014-12" db="EMBL/GenBank/DDBJ databases">
        <title>Genome assembly of Enhygromyxa salina DSM 15201.</title>
        <authorList>
            <person name="Sharma G."/>
            <person name="Subramanian S."/>
        </authorList>
    </citation>
    <scope>NUCLEOTIDE SEQUENCE [LARGE SCALE GENOMIC DNA]</scope>
    <source>
        <strain evidence="2 3">DSM 15201</strain>
    </source>
</reference>
<evidence type="ECO:0008006" key="4">
    <source>
        <dbReference type="Google" id="ProtNLM"/>
    </source>
</evidence>
<evidence type="ECO:0000313" key="3">
    <source>
        <dbReference type="Proteomes" id="UP000031599"/>
    </source>
</evidence>
<dbReference type="RefSeq" id="WP_146661081.1">
    <property type="nucleotide sequence ID" value="NZ_JMCC02000089.1"/>
</dbReference>
<keyword evidence="1" id="KW-0472">Membrane</keyword>
<name>A0A0C2CVT4_9BACT</name>
<dbReference type="AlphaFoldDB" id="A0A0C2CVT4"/>
<keyword evidence="1" id="KW-1133">Transmembrane helix</keyword>
<sequence>MLAQLGIAGVAYNLVVAIVYAYDKRQAKRGGWRVSERALLGLASVGGAAGALVGMHASRHKTRKPRFSVGVPLLLVVQIGGVGAWLYLR</sequence>
<dbReference type="Pfam" id="PF06961">
    <property type="entry name" value="DUF1294"/>
    <property type="match status" value="1"/>
</dbReference>
<dbReference type="GO" id="GO:0003676">
    <property type="term" value="F:nucleic acid binding"/>
    <property type="evidence" value="ECO:0007669"/>
    <property type="project" value="InterPro"/>
</dbReference>
<comment type="caution">
    <text evidence="2">The sequence shown here is derived from an EMBL/GenBank/DDBJ whole genome shotgun (WGS) entry which is preliminary data.</text>
</comment>
<protein>
    <recommendedName>
        <fullName evidence="4">DUF1294 domain-containing protein</fullName>
    </recommendedName>
</protein>
<evidence type="ECO:0000313" key="2">
    <source>
        <dbReference type="EMBL" id="KIG13710.1"/>
    </source>
</evidence>
<feature type="transmembrane region" description="Helical" evidence="1">
    <location>
        <begin position="34"/>
        <end position="55"/>
    </location>
</feature>
<feature type="transmembrane region" description="Helical" evidence="1">
    <location>
        <begin position="6"/>
        <end position="22"/>
    </location>
</feature>
<evidence type="ECO:0000256" key="1">
    <source>
        <dbReference type="SAM" id="Phobius"/>
    </source>
</evidence>
<keyword evidence="1" id="KW-0812">Transmembrane</keyword>
<dbReference type="Proteomes" id="UP000031599">
    <property type="component" value="Unassembled WGS sequence"/>
</dbReference>
<dbReference type="PIRSF" id="PIRSF002599">
    <property type="entry name" value="Cold_shock_A"/>
    <property type="match status" value="1"/>
</dbReference>
<feature type="transmembrane region" description="Helical" evidence="1">
    <location>
        <begin position="67"/>
        <end position="88"/>
    </location>
</feature>
<proteinExistence type="predicted"/>
<gene>
    <name evidence="2" type="ORF">DB30_07556</name>
</gene>
<dbReference type="InterPro" id="IPR010718">
    <property type="entry name" value="DUF1294"/>
</dbReference>
<organism evidence="2 3">
    <name type="scientific">Enhygromyxa salina</name>
    <dbReference type="NCBI Taxonomy" id="215803"/>
    <lineage>
        <taxon>Bacteria</taxon>
        <taxon>Pseudomonadati</taxon>
        <taxon>Myxococcota</taxon>
        <taxon>Polyangia</taxon>
        <taxon>Nannocystales</taxon>
        <taxon>Nannocystaceae</taxon>
        <taxon>Enhygromyxa</taxon>
    </lineage>
</organism>
<dbReference type="EMBL" id="JMCC02000089">
    <property type="protein sequence ID" value="KIG13710.1"/>
    <property type="molecule type" value="Genomic_DNA"/>
</dbReference>
<accession>A0A0C2CVT4</accession>
<dbReference type="InterPro" id="IPR012156">
    <property type="entry name" value="Cold_shock_CspA"/>
</dbReference>